<dbReference type="Proteomes" id="UP001066276">
    <property type="component" value="Chromosome 1_2"/>
</dbReference>
<keyword evidence="2" id="KW-1185">Reference proteome</keyword>
<organism evidence="1 2">
    <name type="scientific">Pleurodeles waltl</name>
    <name type="common">Iberian ribbed newt</name>
    <dbReference type="NCBI Taxonomy" id="8319"/>
    <lineage>
        <taxon>Eukaryota</taxon>
        <taxon>Metazoa</taxon>
        <taxon>Chordata</taxon>
        <taxon>Craniata</taxon>
        <taxon>Vertebrata</taxon>
        <taxon>Euteleostomi</taxon>
        <taxon>Amphibia</taxon>
        <taxon>Batrachia</taxon>
        <taxon>Caudata</taxon>
        <taxon>Salamandroidea</taxon>
        <taxon>Salamandridae</taxon>
        <taxon>Pleurodelinae</taxon>
        <taxon>Pleurodeles</taxon>
    </lineage>
</organism>
<dbReference type="AlphaFoldDB" id="A0AAV7WD97"/>
<comment type="caution">
    <text evidence="1">The sequence shown here is derived from an EMBL/GenBank/DDBJ whole genome shotgun (WGS) entry which is preliminary data.</text>
</comment>
<reference evidence="1" key="1">
    <citation type="journal article" date="2022" name="bioRxiv">
        <title>Sequencing and chromosome-scale assembly of the giantPleurodeles waltlgenome.</title>
        <authorList>
            <person name="Brown T."/>
            <person name="Elewa A."/>
            <person name="Iarovenko S."/>
            <person name="Subramanian E."/>
            <person name="Araus A.J."/>
            <person name="Petzold A."/>
            <person name="Susuki M."/>
            <person name="Suzuki K.-i.T."/>
            <person name="Hayashi T."/>
            <person name="Toyoda A."/>
            <person name="Oliveira C."/>
            <person name="Osipova E."/>
            <person name="Leigh N.D."/>
            <person name="Simon A."/>
            <person name="Yun M.H."/>
        </authorList>
    </citation>
    <scope>NUCLEOTIDE SEQUENCE</scope>
    <source>
        <strain evidence="1">20211129_DDA</strain>
        <tissue evidence="1">Liver</tissue>
    </source>
</reference>
<name>A0AAV7WD97_PLEWA</name>
<sequence>MPLRECGDSETDVDDLRIMRFLACGNGMAMAPQAYVDAVRARCEVLCHRRVSLSQVSQPAVMCVICG</sequence>
<proteinExistence type="predicted"/>
<dbReference type="EMBL" id="JANPWB010000002">
    <property type="protein sequence ID" value="KAJ1210966.1"/>
    <property type="molecule type" value="Genomic_DNA"/>
</dbReference>
<evidence type="ECO:0000313" key="2">
    <source>
        <dbReference type="Proteomes" id="UP001066276"/>
    </source>
</evidence>
<evidence type="ECO:0000313" key="1">
    <source>
        <dbReference type="EMBL" id="KAJ1210966.1"/>
    </source>
</evidence>
<protein>
    <submittedName>
        <fullName evidence="1">Uncharacterized protein</fullName>
    </submittedName>
</protein>
<gene>
    <name evidence="1" type="ORF">NDU88_006328</name>
</gene>
<accession>A0AAV7WD97</accession>